<reference evidence="1 2" key="1">
    <citation type="submission" date="2023-03" db="EMBL/GenBank/DDBJ databases">
        <title>Isolation and description of six Streptomyces strains from soil environments, able to metabolize different microbial glucans.</title>
        <authorList>
            <person name="Widen T."/>
            <person name="Larsbrink J."/>
        </authorList>
    </citation>
    <scope>NUCLEOTIDE SEQUENCE [LARGE SCALE GENOMIC DNA]</scope>
    <source>
        <strain evidence="1 2">Mut2</strain>
    </source>
</reference>
<dbReference type="InterPro" id="IPR032716">
    <property type="entry name" value="ACC_epsilon"/>
</dbReference>
<evidence type="ECO:0000313" key="2">
    <source>
        <dbReference type="Proteomes" id="UP001229952"/>
    </source>
</evidence>
<dbReference type="Proteomes" id="UP001229952">
    <property type="component" value="Chromosome"/>
</dbReference>
<dbReference type="EMBL" id="CP120992">
    <property type="protein sequence ID" value="WLQ40128.1"/>
    <property type="molecule type" value="Genomic_DNA"/>
</dbReference>
<protein>
    <submittedName>
        <fullName evidence="1">Acyl-CoA carboxylase subunit epsilon</fullName>
    </submittedName>
</protein>
<evidence type="ECO:0000313" key="1">
    <source>
        <dbReference type="EMBL" id="WLQ40128.1"/>
    </source>
</evidence>
<proteinExistence type="predicted"/>
<organism evidence="1 2">
    <name type="scientific">Streptomyces laculatispora</name>
    <dbReference type="NCBI Taxonomy" id="887464"/>
    <lineage>
        <taxon>Bacteria</taxon>
        <taxon>Bacillati</taxon>
        <taxon>Actinomycetota</taxon>
        <taxon>Actinomycetes</taxon>
        <taxon>Kitasatosporales</taxon>
        <taxon>Streptomycetaceae</taxon>
        <taxon>Streptomyces</taxon>
    </lineage>
</organism>
<sequence>MPLIRVEKGIPQAEDLVALTAVLLSRGRAALGPDADRRRTFVPWSRAGNPTACPTPRSWRT</sequence>
<dbReference type="Pfam" id="PF13822">
    <property type="entry name" value="ACC_epsilon"/>
    <property type="match status" value="1"/>
</dbReference>
<dbReference type="RefSeq" id="WP_306086601.1">
    <property type="nucleotide sequence ID" value="NZ_CP120992.1"/>
</dbReference>
<accession>A0ABY9HZY5</accession>
<gene>
    <name evidence="1" type="ORF">P8A22_09005</name>
</gene>
<name>A0ABY9HZY5_9ACTN</name>
<keyword evidence="2" id="KW-1185">Reference proteome</keyword>